<feature type="region of interest" description="Disordered" evidence="10">
    <location>
        <begin position="1"/>
        <end position="24"/>
    </location>
</feature>
<dbReference type="OrthoDB" id="40134at2759"/>
<dbReference type="Proteomes" id="UP000233837">
    <property type="component" value="Unassembled WGS sequence"/>
</dbReference>
<evidence type="ECO:0000256" key="1">
    <source>
        <dbReference type="ARBA" id="ARBA00004236"/>
    </source>
</evidence>
<proteinExistence type="inferred from homology"/>
<evidence type="ECO:0000256" key="11">
    <source>
        <dbReference type="SAM" id="Phobius"/>
    </source>
</evidence>
<dbReference type="GO" id="GO:0006865">
    <property type="term" value="P:amino acid transport"/>
    <property type="evidence" value="ECO:0007669"/>
    <property type="project" value="UniProtKB-KW"/>
</dbReference>
<gene>
    <name evidence="13" type="primary">AAP1</name>
    <name evidence="13" type="ORF">MA16_Dca026212</name>
</gene>
<organism evidence="13 14">
    <name type="scientific">Dendrobium catenatum</name>
    <dbReference type="NCBI Taxonomy" id="906689"/>
    <lineage>
        <taxon>Eukaryota</taxon>
        <taxon>Viridiplantae</taxon>
        <taxon>Streptophyta</taxon>
        <taxon>Embryophyta</taxon>
        <taxon>Tracheophyta</taxon>
        <taxon>Spermatophyta</taxon>
        <taxon>Magnoliopsida</taxon>
        <taxon>Liliopsida</taxon>
        <taxon>Asparagales</taxon>
        <taxon>Orchidaceae</taxon>
        <taxon>Epidendroideae</taxon>
        <taxon>Malaxideae</taxon>
        <taxon>Dendrobiinae</taxon>
        <taxon>Dendrobium</taxon>
    </lineage>
</organism>
<evidence type="ECO:0000256" key="10">
    <source>
        <dbReference type="SAM" id="MobiDB-lite"/>
    </source>
</evidence>
<evidence type="ECO:0000259" key="12">
    <source>
        <dbReference type="Pfam" id="PF01490"/>
    </source>
</evidence>
<comment type="similarity">
    <text evidence="9">Belongs to the amino acid/polyamine transporter 2 family. Amino acid/auxin permease (AAAP) (TC 2.A.18.2) subfamily.</text>
</comment>
<dbReference type="GO" id="GO:0015293">
    <property type="term" value="F:symporter activity"/>
    <property type="evidence" value="ECO:0007669"/>
    <property type="project" value="UniProtKB-KW"/>
</dbReference>
<evidence type="ECO:0000313" key="13">
    <source>
        <dbReference type="EMBL" id="PKU59611.1"/>
    </source>
</evidence>
<keyword evidence="2" id="KW-0813">Transport</keyword>
<dbReference type="Pfam" id="PF01490">
    <property type="entry name" value="Aa_trans"/>
    <property type="match status" value="1"/>
</dbReference>
<feature type="transmembrane region" description="Helical" evidence="11">
    <location>
        <begin position="399"/>
        <end position="417"/>
    </location>
</feature>
<keyword evidence="3" id="KW-1003">Cell membrane</keyword>
<protein>
    <submittedName>
        <fullName evidence="13">Amino acid permease 1</fullName>
    </submittedName>
</protein>
<keyword evidence="6" id="KW-0029">Amino-acid transport</keyword>
<feature type="transmembrane region" description="Helical" evidence="11">
    <location>
        <begin position="438"/>
        <end position="462"/>
    </location>
</feature>
<dbReference type="PANTHER" id="PTHR48017">
    <property type="entry name" value="OS05G0424000 PROTEIN-RELATED"/>
    <property type="match status" value="1"/>
</dbReference>
<evidence type="ECO:0000256" key="6">
    <source>
        <dbReference type="ARBA" id="ARBA00022970"/>
    </source>
</evidence>
<keyword evidence="14" id="KW-1185">Reference proteome</keyword>
<feature type="transmembrane region" description="Helical" evidence="11">
    <location>
        <begin position="54"/>
        <end position="72"/>
    </location>
</feature>
<keyword evidence="5" id="KW-0769">Symport</keyword>
<evidence type="ECO:0000313" key="14">
    <source>
        <dbReference type="Proteomes" id="UP000233837"/>
    </source>
</evidence>
<dbReference type="InterPro" id="IPR013057">
    <property type="entry name" value="AA_transpt_TM"/>
</dbReference>
<feature type="transmembrane region" description="Helical" evidence="11">
    <location>
        <begin position="179"/>
        <end position="203"/>
    </location>
</feature>
<dbReference type="GO" id="GO:0005886">
    <property type="term" value="C:plasma membrane"/>
    <property type="evidence" value="ECO:0007669"/>
    <property type="project" value="UniProtKB-SubCell"/>
</dbReference>
<evidence type="ECO:0000256" key="7">
    <source>
        <dbReference type="ARBA" id="ARBA00022989"/>
    </source>
</evidence>
<feature type="transmembrane region" description="Helical" evidence="11">
    <location>
        <begin position="273"/>
        <end position="292"/>
    </location>
</feature>
<keyword evidence="8 11" id="KW-0472">Membrane</keyword>
<feature type="transmembrane region" description="Helical" evidence="11">
    <location>
        <begin position="373"/>
        <end position="393"/>
    </location>
</feature>
<keyword evidence="7 11" id="KW-1133">Transmembrane helix</keyword>
<evidence type="ECO:0000256" key="3">
    <source>
        <dbReference type="ARBA" id="ARBA00022475"/>
    </source>
</evidence>
<feature type="transmembrane region" description="Helical" evidence="11">
    <location>
        <begin position="28"/>
        <end position="48"/>
    </location>
</feature>
<reference evidence="13 14" key="2">
    <citation type="journal article" date="2017" name="Nature">
        <title>The Apostasia genome and the evolution of orchids.</title>
        <authorList>
            <person name="Zhang G.Q."/>
            <person name="Liu K.W."/>
            <person name="Li Z."/>
            <person name="Lohaus R."/>
            <person name="Hsiao Y.Y."/>
            <person name="Niu S.C."/>
            <person name="Wang J.Y."/>
            <person name="Lin Y.C."/>
            <person name="Xu Q."/>
            <person name="Chen L.J."/>
            <person name="Yoshida K."/>
            <person name="Fujiwara S."/>
            <person name="Wang Z.W."/>
            <person name="Zhang Y.Q."/>
            <person name="Mitsuda N."/>
            <person name="Wang M."/>
            <person name="Liu G.H."/>
            <person name="Pecoraro L."/>
            <person name="Huang H.X."/>
            <person name="Xiao X.J."/>
            <person name="Lin M."/>
            <person name="Wu X.Y."/>
            <person name="Wu W.L."/>
            <person name="Chen Y.Y."/>
            <person name="Chang S.B."/>
            <person name="Sakamoto S."/>
            <person name="Ohme-Takagi M."/>
            <person name="Yagi M."/>
            <person name="Zeng S.J."/>
            <person name="Shen C.Y."/>
            <person name="Yeh C.M."/>
            <person name="Luo Y.B."/>
            <person name="Tsai W.C."/>
            <person name="Van de Peer Y."/>
            <person name="Liu Z.J."/>
        </authorList>
    </citation>
    <scope>NUCLEOTIDE SEQUENCE [LARGE SCALE GENOMIC DNA]</scope>
    <source>
        <tissue evidence="13">The whole plant</tissue>
    </source>
</reference>
<comment type="subcellular location">
    <subcellularLocation>
        <location evidence="1">Cell membrane</location>
    </subcellularLocation>
</comment>
<dbReference type="FunFam" id="1.20.1740.10:FF:000055">
    <property type="entry name" value="Amino acid permease 6"/>
    <property type="match status" value="1"/>
</dbReference>
<accession>A0A2I0V885</accession>
<dbReference type="EMBL" id="KZ504089">
    <property type="protein sequence ID" value="PKU59611.1"/>
    <property type="molecule type" value="Genomic_DNA"/>
</dbReference>
<sequence>MIEEMSRQVPNANQEQDDDGRPRRTGTVWTASAHIITAVIGSGVLSLAWSMAQLGWIIGPITLILFSLITLYTSRLLADCYRNSDPINGKRNPTYMSAVKSNIGKTQIWMCGLCQYVNLCGTAVGYTITASISAAAISKSYCFHKHGHEADCSMSYSMYMIAFGVVQVFFSQLPDFHNLWWLSILAAVMSFTYSLIGVGLALAQSISRKSGIITTVTGTVVGVDVTSSQKIWNAFQALGDIAFAYSYSMVLIEIQDTLKSTPPENKVMKKASLIGVSTTTLFYMLCGCLGYAAFGNKAPGNMLTGFGFFEPFWLIDIANICVVVHLLGAYQVFSQPVFAIVEDLVNQKWPNWKILTKEVTVISWRSFPIKINLFRLIWRTAFVVISTVLAILMPFFNDIMGFLGAVGFWPLTVYFPIEMYLRQAKIAMLSPKGVMLQILSFLCLLVSIAAAIGSVEGVIISLGKYKPFHAKS</sequence>
<feature type="transmembrane region" description="Helical" evidence="11">
    <location>
        <begin position="312"/>
        <end position="333"/>
    </location>
</feature>
<reference evidence="13 14" key="1">
    <citation type="journal article" date="2016" name="Sci. Rep.">
        <title>The Dendrobium catenatum Lindl. genome sequence provides insights into polysaccharide synthase, floral development and adaptive evolution.</title>
        <authorList>
            <person name="Zhang G.Q."/>
            <person name="Xu Q."/>
            <person name="Bian C."/>
            <person name="Tsai W.C."/>
            <person name="Yeh C.M."/>
            <person name="Liu K.W."/>
            <person name="Yoshida K."/>
            <person name="Zhang L.S."/>
            <person name="Chang S.B."/>
            <person name="Chen F."/>
            <person name="Shi Y."/>
            <person name="Su Y.Y."/>
            <person name="Zhang Y.Q."/>
            <person name="Chen L.J."/>
            <person name="Yin Y."/>
            <person name="Lin M."/>
            <person name="Huang H."/>
            <person name="Deng H."/>
            <person name="Wang Z.W."/>
            <person name="Zhu S.L."/>
            <person name="Zhao X."/>
            <person name="Deng C."/>
            <person name="Niu S.C."/>
            <person name="Huang J."/>
            <person name="Wang M."/>
            <person name="Liu G.H."/>
            <person name="Yang H.J."/>
            <person name="Xiao X.J."/>
            <person name="Hsiao Y.Y."/>
            <person name="Wu W.L."/>
            <person name="Chen Y.Y."/>
            <person name="Mitsuda N."/>
            <person name="Ohme-Takagi M."/>
            <person name="Luo Y.B."/>
            <person name="Van de Peer Y."/>
            <person name="Liu Z.J."/>
        </authorList>
    </citation>
    <scope>NUCLEOTIDE SEQUENCE [LARGE SCALE GENOMIC DNA]</scope>
    <source>
        <tissue evidence="13">The whole plant</tissue>
    </source>
</reference>
<evidence type="ECO:0000256" key="4">
    <source>
        <dbReference type="ARBA" id="ARBA00022692"/>
    </source>
</evidence>
<evidence type="ECO:0000256" key="9">
    <source>
        <dbReference type="ARBA" id="ARBA00061463"/>
    </source>
</evidence>
<evidence type="ECO:0000256" key="2">
    <source>
        <dbReference type="ARBA" id="ARBA00022448"/>
    </source>
</evidence>
<evidence type="ECO:0000256" key="8">
    <source>
        <dbReference type="ARBA" id="ARBA00023136"/>
    </source>
</evidence>
<keyword evidence="4 11" id="KW-0812">Transmembrane</keyword>
<name>A0A2I0V885_9ASPA</name>
<feature type="domain" description="Amino acid transporter transmembrane" evidence="12">
    <location>
        <begin position="24"/>
        <end position="460"/>
    </location>
</feature>
<evidence type="ECO:0000256" key="5">
    <source>
        <dbReference type="ARBA" id="ARBA00022847"/>
    </source>
</evidence>
<dbReference type="STRING" id="906689.A0A2I0V885"/>
<dbReference type="AlphaFoldDB" id="A0A2I0V885"/>